<gene>
    <name evidence="1" type="ORF">BpHYR1_004634</name>
</gene>
<name>A0A3M7S7E5_BRAPC</name>
<dbReference type="EMBL" id="REGN01001907">
    <property type="protein sequence ID" value="RNA31701.1"/>
    <property type="molecule type" value="Genomic_DNA"/>
</dbReference>
<dbReference type="AlphaFoldDB" id="A0A3M7S7E5"/>
<dbReference type="Proteomes" id="UP000276133">
    <property type="component" value="Unassembled WGS sequence"/>
</dbReference>
<organism evidence="1 2">
    <name type="scientific">Brachionus plicatilis</name>
    <name type="common">Marine rotifer</name>
    <name type="synonym">Brachionus muelleri</name>
    <dbReference type="NCBI Taxonomy" id="10195"/>
    <lineage>
        <taxon>Eukaryota</taxon>
        <taxon>Metazoa</taxon>
        <taxon>Spiralia</taxon>
        <taxon>Gnathifera</taxon>
        <taxon>Rotifera</taxon>
        <taxon>Eurotatoria</taxon>
        <taxon>Monogononta</taxon>
        <taxon>Pseudotrocha</taxon>
        <taxon>Ploima</taxon>
        <taxon>Brachionidae</taxon>
        <taxon>Brachionus</taxon>
    </lineage>
</organism>
<protein>
    <submittedName>
        <fullName evidence="1">Uncharacterized protein</fullName>
    </submittedName>
</protein>
<evidence type="ECO:0000313" key="2">
    <source>
        <dbReference type="Proteomes" id="UP000276133"/>
    </source>
</evidence>
<comment type="caution">
    <text evidence="1">The sequence shown here is derived from an EMBL/GenBank/DDBJ whole genome shotgun (WGS) entry which is preliminary data.</text>
</comment>
<proteinExistence type="predicted"/>
<feature type="non-terminal residue" evidence="1">
    <location>
        <position position="1"/>
    </location>
</feature>
<evidence type="ECO:0000313" key="1">
    <source>
        <dbReference type="EMBL" id="RNA31701.1"/>
    </source>
</evidence>
<accession>A0A3M7S7E5</accession>
<sequence length="76" mass="9041">QTTYQCLVKKPQFWGGTEGAQPPPKAKIYVSIFFMKEEYIIWNIFILFSNDILRFKHRYALIRTPRSRSLSDHGDF</sequence>
<reference evidence="1 2" key="1">
    <citation type="journal article" date="2018" name="Sci. Rep.">
        <title>Genomic signatures of local adaptation to the degree of environmental predictability in rotifers.</title>
        <authorList>
            <person name="Franch-Gras L."/>
            <person name="Hahn C."/>
            <person name="Garcia-Roger E.M."/>
            <person name="Carmona M.J."/>
            <person name="Serra M."/>
            <person name="Gomez A."/>
        </authorList>
    </citation>
    <scope>NUCLEOTIDE SEQUENCE [LARGE SCALE GENOMIC DNA]</scope>
    <source>
        <strain evidence="1">HYR1</strain>
    </source>
</reference>
<keyword evidence="2" id="KW-1185">Reference proteome</keyword>